<evidence type="ECO:0000313" key="2">
    <source>
        <dbReference type="Proteomes" id="UP001057402"/>
    </source>
</evidence>
<dbReference type="Proteomes" id="UP001057402">
    <property type="component" value="Chromosome 2"/>
</dbReference>
<proteinExistence type="predicted"/>
<dbReference type="EMBL" id="CM042881">
    <property type="protein sequence ID" value="KAI4386943.1"/>
    <property type="molecule type" value="Genomic_DNA"/>
</dbReference>
<organism evidence="1 2">
    <name type="scientific">Melastoma candidum</name>
    <dbReference type="NCBI Taxonomy" id="119954"/>
    <lineage>
        <taxon>Eukaryota</taxon>
        <taxon>Viridiplantae</taxon>
        <taxon>Streptophyta</taxon>
        <taxon>Embryophyta</taxon>
        <taxon>Tracheophyta</taxon>
        <taxon>Spermatophyta</taxon>
        <taxon>Magnoliopsida</taxon>
        <taxon>eudicotyledons</taxon>
        <taxon>Gunneridae</taxon>
        <taxon>Pentapetalae</taxon>
        <taxon>rosids</taxon>
        <taxon>malvids</taxon>
        <taxon>Myrtales</taxon>
        <taxon>Melastomataceae</taxon>
        <taxon>Melastomatoideae</taxon>
        <taxon>Melastomateae</taxon>
        <taxon>Melastoma</taxon>
    </lineage>
</organism>
<comment type="caution">
    <text evidence="1">The sequence shown here is derived from an EMBL/GenBank/DDBJ whole genome shotgun (WGS) entry which is preliminary data.</text>
</comment>
<reference evidence="2" key="1">
    <citation type="journal article" date="2023" name="Front. Plant Sci.">
        <title>Chromosomal-level genome assembly of Melastoma candidum provides insights into trichome evolution.</title>
        <authorList>
            <person name="Zhong Y."/>
            <person name="Wu W."/>
            <person name="Sun C."/>
            <person name="Zou P."/>
            <person name="Liu Y."/>
            <person name="Dai S."/>
            <person name="Zhou R."/>
        </authorList>
    </citation>
    <scope>NUCLEOTIDE SEQUENCE [LARGE SCALE GENOMIC DNA]</scope>
</reference>
<gene>
    <name evidence="1" type="ORF">MLD38_004816</name>
</gene>
<protein>
    <submittedName>
        <fullName evidence="1">Uncharacterized protein</fullName>
    </submittedName>
</protein>
<accession>A0ACB9SBU0</accession>
<keyword evidence="2" id="KW-1185">Reference proteome</keyword>
<name>A0ACB9SBU0_9MYRT</name>
<evidence type="ECO:0000313" key="1">
    <source>
        <dbReference type="EMBL" id="KAI4386943.1"/>
    </source>
</evidence>
<sequence length="329" mass="37263">MRHHSCCDKQRVKRGLWSPEEDEKLVDYVSNHGHGCWSSVPRRAGLQRCGRSCRLRWMNYLRPELKRGSFSSEEATIIIELHGILGNRWAQIARHLPGRTDNEVKNFWNSSVKKKLVSRDFHDHAMSNLPGLRHHLACLENPNCIEDDEGSFFLQASPNILSYNLPLYQDNQLYFPPATTPLPPTTWDILHRNTHLEILNHSDLGLDPFLSSHMPAIMFGEQLHQMDPNSSVGSFELDNISIADLNSEIMFSPNTYPEVVAATLTPHEMGRDSNLRHSTVTNFSSMSLLTGISDHNECALIRKTSMDHSLINGEVMPQLSSCGFAYTSS</sequence>